<dbReference type="eggNOG" id="ENOG502QQN9">
    <property type="taxonomic scope" value="Eukaryota"/>
</dbReference>
<dbReference type="GeneID" id="18873569"/>
<organism evidence="8">
    <name type="scientific">Spathaspora passalidarum (strain NRRL Y-27907 / 11-Y1)</name>
    <dbReference type="NCBI Taxonomy" id="619300"/>
    <lineage>
        <taxon>Eukaryota</taxon>
        <taxon>Fungi</taxon>
        <taxon>Dikarya</taxon>
        <taxon>Ascomycota</taxon>
        <taxon>Saccharomycotina</taxon>
        <taxon>Pichiomycetes</taxon>
        <taxon>Debaryomycetaceae</taxon>
        <taxon>Spathaspora</taxon>
    </lineage>
</organism>
<dbReference type="EMBL" id="GL996501">
    <property type="protein sequence ID" value="EGW33429.1"/>
    <property type="molecule type" value="Genomic_DNA"/>
</dbReference>
<proteinExistence type="predicted"/>
<dbReference type="KEGG" id="spaa:SPAPADRAFT_60789"/>
<evidence type="ECO:0000256" key="4">
    <source>
        <dbReference type="ARBA" id="ARBA00023136"/>
    </source>
</evidence>
<dbReference type="Pfam" id="PF07690">
    <property type="entry name" value="MFS_1"/>
    <property type="match status" value="1"/>
</dbReference>
<protein>
    <recommendedName>
        <fullName evidence="9">Nodulin-like domain-containing protein</fullName>
    </recommendedName>
</protein>
<dbReference type="STRING" id="619300.G3AMI5"/>
<comment type="subcellular location">
    <subcellularLocation>
        <location evidence="1">Membrane</location>
        <topology evidence="1">Multi-pass membrane protein</topology>
    </subcellularLocation>
</comment>
<dbReference type="AlphaFoldDB" id="G3AMI5"/>
<dbReference type="InterPro" id="IPR036259">
    <property type="entry name" value="MFS_trans_sf"/>
</dbReference>
<feature type="transmembrane region" description="Helical" evidence="6">
    <location>
        <begin position="122"/>
        <end position="145"/>
    </location>
</feature>
<evidence type="ECO:0000256" key="3">
    <source>
        <dbReference type="ARBA" id="ARBA00022989"/>
    </source>
</evidence>
<accession>G3AMI5</accession>
<dbReference type="Proteomes" id="UP000000709">
    <property type="component" value="Unassembled WGS sequence"/>
</dbReference>
<dbReference type="OMA" id="WGLICTG"/>
<evidence type="ECO:0000313" key="8">
    <source>
        <dbReference type="Proteomes" id="UP000000709"/>
    </source>
</evidence>
<feature type="compositionally biased region" description="Low complexity" evidence="5">
    <location>
        <begin position="273"/>
        <end position="295"/>
    </location>
</feature>
<keyword evidence="4 6" id="KW-0472">Membrane</keyword>
<dbReference type="InParanoid" id="G3AMI5"/>
<dbReference type="PANTHER" id="PTHR21576:SF166">
    <property type="entry name" value="ADR278WP"/>
    <property type="match status" value="1"/>
</dbReference>
<feature type="transmembrane region" description="Helical" evidence="6">
    <location>
        <begin position="69"/>
        <end position="89"/>
    </location>
</feature>
<evidence type="ECO:0000256" key="1">
    <source>
        <dbReference type="ARBA" id="ARBA00004141"/>
    </source>
</evidence>
<keyword evidence="2 6" id="KW-0812">Transmembrane</keyword>
<evidence type="ECO:0000256" key="2">
    <source>
        <dbReference type="ARBA" id="ARBA00022692"/>
    </source>
</evidence>
<evidence type="ECO:0000256" key="5">
    <source>
        <dbReference type="SAM" id="MobiDB-lite"/>
    </source>
</evidence>
<evidence type="ECO:0008006" key="9">
    <source>
        <dbReference type="Google" id="ProtNLM"/>
    </source>
</evidence>
<feature type="compositionally biased region" description="Polar residues" evidence="5">
    <location>
        <begin position="296"/>
        <end position="316"/>
    </location>
</feature>
<name>G3AMI5_SPAPN</name>
<feature type="transmembrane region" description="Helical" evidence="6">
    <location>
        <begin position="528"/>
        <end position="549"/>
    </location>
</feature>
<dbReference type="GO" id="GO:0022857">
    <property type="term" value="F:transmembrane transporter activity"/>
    <property type="evidence" value="ECO:0007669"/>
    <property type="project" value="InterPro"/>
</dbReference>
<dbReference type="RefSeq" id="XP_007374944.1">
    <property type="nucleotide sequence ID" value="XM_007374882.1"/>
</dbReference>
<feature type="transmembrane region" description="Helical" evidence="6">
    <location>
        <begin position="189"/>
        <end position="211"/>
    </location>
</feature>
<feature type="transmembrane region" description="Helical" evidence="6">
    <location>
        <begin position="389"/>
        <end position="412"/>
    </location>
</feature>
<keyword evidence="3 6" id="KW-1133">Transmembrane helix</keyword>
<feature type="transmembrane region" description="Helical" evidence="6">
    <location>
        <begin position="339"/>
        <end position="369"/>
    </location>
</feature>
<dbReference type="InterPro" id="IPR011701">
    <property type="entry name" value="MFS"/>
</dbReference>
<feature type="transmembrane region" description="Helical" evidence="6">
    <location>
        <begin position="157"/>
        <end position="177"/>
    </location>
</feature>
<dbReference type="FunCoup" id="G3AMI5">
    <property type="interactions" value="80"/>
</dbReference>
<dbReference type="HOGENOM" id="CLU_012596_0_1_1"/>
<feature type="region of interest" description="Disordered" evidence="5">
    <location>
        <begin position="269"/>
        <end position="323"/>
    </location>
</feature>
<feature type="transmembrane region" description="Helical" evidence="6">
    <location>
        <begin position="449"/>
        <end position="474"/>
    </location>
</feature>
<reference evidence="7 8" key="1">
    <citation type="journal article" date="2011" name="Proc. Natl. Acad. Sci. U.S.A.">
        <title>Comparative genomics of xylose-fermenting fungi for enhanced biofuel production.</title>
        <authorList>
            <person name="Wohlbach D.J."/>
            <person name="Kuo A."/>
            <person name="Sato T.K."/>
            <person name="Potts K.M."/>
            <person name="Salamov A.A."/>
            <person name="LaButti K.M."/>
            <person name="Sun H."/>
            <person name="Clum A."/>
            <person name="Pangilinan J.L."/>
            <person name="Lindquist E.A."/>
            <person name="Lucas S."/>
            <person name="Lapidus A."/>
            <person name="Jin M."/>
            <person name="Gunawan C."/>
            <person name="Balan V."/>
            <person name="Dale B.E."/>
            <person name="Jeffries T.W."/>
            <person name="Zinkel R."/>
            <person name="Barry K.W."/>
            <person name="Grigoriev I.V."/>
            <person name="Gasch A.P."/>
        </authorList>
    </citation>
    <scope>NUCLEOTIDE SEQUENCE [LARGE SCALE GENOMIC DNA]</scope>
    <source>
        <strain evidence="8">NRRL Y-27907 / 11-Y1</strain>
    </source>
</reference>
<dbReference type="SUPFAM" id="SSF103473">
    <property type="entry name" value="MFS general substrate transporter"/>
    <property type="match status" value="1"/>
</dbReference>
<dbReference type="Gene3D" id="1.20.1250.20">
    <property type="entry name" value="MFS general substrate transporter like domains"/>
    <property type="match status" value="2"/>
</dbReference>
<feature type="transmembrane region" description="Helical" evidence="6">
    <location>
        <begin position="424"/>
        <end position="443"/>
    </location>
</feature>
<dbReference type="OrthoDB" id="410267at2759"/>
<feature type="transmembrane region" description="Helical" evidence="6">
    <location>
        <begin position="96"/>
        <end position="116"/>
    </location>
</feature>
<gene>
    <name evidence="7" type="ORF">SPAPADRAFT_60789</name>
</gene>
<evidence type="ECO:0000256" key="6">
    <source>
        <dbReference type="SAM" id="Phobius"/>
    </source>
</evidence>
<feature type="transmembrane region" description="Helical" evidence="6">
    <location>
        <begin position="30"/>
        <end position="49"/>
    </location>
</feature>
<dbReference type="GO" id="GO:0000329">
    <property type="term" value="C:fungal-type vacuole membrane"/>
    <property type="evidence" value="ECO:0007669"/>
    <property type="project" value="TreeGrafter"/>
</dbReference>
<keyword evidence="8" id="KW-1185">Reference proteome</keyword>
<evidence type="ECO:0000313" key="7">
    <source>
        <dbReference type="EMBL" id="EGW33429.1"/>
    </source>
</evidence>
<sequence>MNDDPPEVIPIDVDESLSTHKHNPHRVPRLIALFVSILVALASGTLYFYGAYSPQLVKRVGLTTSDSATIALCMTLGSGIGGFPAGLIIDKYGPQVSICMGSLFIFVSYFSIYNIYLNRYHSLLLICLCMGLAGFGSITCYFATLKASQANFPKNRGTAGAIPVSAYGFAATVFSVISVKFYNGNTGGLIEFLAFFCGVVTFVGSFFIHVYHDEEDEEEEEAVASNGYIPVDGELTLLTDQSIEPPPMARTNSLAGSFSFWGIGERTPKDSEASSFAESSRSNSIYEQQQQQQQQAMLPNSIQSSSRKPSQANLRPSTKKKSSGQWEAIKQRIVDKEFLTLYFIAAITSGIGQMYIYSVGFIVTAQYYYNRHEDKRGGDYAPIHPDAAKLQAIQVSIISIASFSGRLVAGFLSDFIHKHKFQRLWIVFVTIIFQCLGQLILVLNVSSHVWITISSGVMGSCYGLIFGTYPAIVADSFGTKTFSTNWGLICTGSVVTLFILNKYFGWIYDGNSDPNTGHCYKGNGCYQGSFELGMVLSGIALIVTSVLMWKHRHKV</sequence>
<feature type="transmembrane region" description="Helical" evidence="6">
    <location>
        <begin position="486"/>
        <end position="508"/>
    </location>
</feature>
<dbReference type="PANTHER" id="PTHR21576">
    <property type="entry name" value="UNCHARACTERIZED NODULIN-LIKE PROTEIN"/>
    <property type="match status" value="1"/>
</dbReference>